<reference evidence="2" key="1">
    <citation type="submission" date="2020-07" db="EMBL/GenBank/DDBJ databases">
        <authorList>
            <person name="Nieuwenhuis M."/>
            <person name="Van De Peppel L.J.J."/>
        </authorList>
    </citation>
    <scope>NUCLEOTIDE SEQUENCE</scope>
    <source>
        <strain evidence="2">AP01</strain>
        <tissue evidence="2">Mycelium</tissue>
    </source>
</reference>
<evidence type="ECO:0000256" key="1">
    <source>
        <dbReference type="SAM" id="MobiDB-lite"/>
    </source>
</evidence>
<gene>
    <name evidence="2" type="ORF">DXG03_007446</name>
</gene>
<reference evidence="2" key="2">
    <citation type="submission" date="2021-10" db="EMBL/GenBank/DDBJ databases">
        <title>Phylogenomics reveals ancestral predisposition of the termite-cultivated fungus Termitomyces towards a domesticated lifestyle.</title>
        <authorList>
            <person name="Auxier B."/>
            <person name="Grum-Grzhimaylo A."/>
            <person name="Cardenas M.E."/>
            <person name="Lodge J.D."/>
            <person name="Laessoe T."/>
            <person name="Pedersen O."/>
            <person name="Smith M.E."/>
            <person name="Kuyper T.W."/>
            <person name="Franco-Molano E.A."/>
            <person name="Baroni T.J."/>
            <person name="Aanen D.K."/>
        </authorList>
    </citation>
    <scope>NUCLEOTIDE SEQUENCE</scope>
    <source>
        <strain evidence="2">AP01</strain>
        <tissue evidence="2">Mycelium</tissue>
    </source>
</reference>
<keyword evidence="3" id="KW-1185">Reference proteome</keyword>
<dbReference type="Proteomes" id="UP000775547">
    <property type="component" value="Unassembled WGS sequence"/>
</dbReference>
<dbReference type="EMBL" id="JABCKV010000055">
    <property type="protein sequence ID" value="KAG5644894.1"/>
    <property type="molecule type" value="Genomic_DNA"/>
</dbReference>
<feature type="region of interest" description="Disordered" evidence="1">
    <location>
        <begin position="46"/>
        <end position="68"/>
    </location>
</feature>
<organism evidence="2 3">
    <name type="scientific">Asterophora parasitica</name>
    <dbReference type="NCBI Taxonomy" id="117018"/>
    <lineage>
        <taxon>Eukaryota</taxon>
        <taxon>Fungi</taxon>
        <taxon>Dikarya</taxon>
        <taxon>Basidiomycota</taxon>
        <taxon>Agaricomycotina</taxon>
        <taxon>Agaricomycetes</taxon>
        <taxon>Agaricomycetidae</taxon>
        <taxon>Agaricales</taxon>
        <taxon>Tricholomatineae</taxon>
        <taxon>Lyophyllaceae</taxon>
        <taxon>Asterophora</taxon>
    </lineage>
</organism>
<dbReference type="AlphaFoldDB" id="A0A9P7KD58"/>
<protein>
    <submittedName>
        <fullName evidence="2">Uncharacterized protein</fullName>
    </submittedName>
</protein>
<proteinExistence type="predicted"/>
<dbReference type="OrthoDB" id="3259617at2759"/>
<evidence type="ECO:0000313" key="2">
    <source>
        <dbReference type="EMBL" id="KAG5644894.1"/>
    </source>
</evidence>
<feature type="compositionally biased region" description="Low complexity" evidence="1">
    <location>
        <begin position="131"/>
        <end position="141"/>
    </location>
</feature>
<evidence type="ECO:0000313" key="3">
    <source>
        <dbReference type="Proteomes" id="UP000775547"/>
    </source>
</evidence>
<accession>A0A9P7KD58</accession>
<sequence length="221" mass="24606">METFGSPPSESFTQNTDTRKRKRIINWVSLSMNMENTISRGEELESQHVRSGPSTPKHARPSTSSSVEYDSWEAGLSMDELMQLQRELVGSDNLVPDTDMEEMVGVGETDLSSDLEDNGDLLQALELSETSSNRQRQQRSQTVPSAFPQRHQERPTPLRRHQTTSARIDALQRAYSVVANDASQIPVEDLVHATGLANRIQSALNDQLTRRLAGPGGHKPK</sequence>
<feature type="region of interest" description="Disordered" evidence="1">
    <location>
        <begin position="129"/>
        <end position="163"/>
    </location>
</feature>
<comment type="caution">
    <text evidence="2">The sequence shown here is derived from an EMBL/GenBank/DDBJ whole genome shotgun (WGS) entry which is preliminary data.</text>
</comment>
<name>A0A9P7KD58_9AGAR</name>